<sequence>MVAVIPLSRMGIALSGGIILAVIFWYLNLDAQIIVHTSDPSSTTQTAISRVSSSSSSTSSSHSSQYRYHHPTPEMWLKQEFPECIVPSSTIRLKQGGRYIYYDANSETNNVPRYDHETCFVMKARYNCAKNINDDDRLVASYITTKLKTNKLLGINSTTTTTTTPIEASNFKFVYQQQTDIETSKNKKDNNNVVTATGFCDFAKVGRSLKGPVGLSDFLLLDQATNNNITNDDTVHSPPKHRTINVLMQGNSYVRQMWESLVCSFRSDITAIQVLMGGPEISTEALKARHNSKIVVDELGTVWSNLTQIQNGGCHAHHPSLNMKDMYRPGVTVPSNTQGCNDNIAMVEFGHQIRFYYIFLPRLYETTALQSIYDESWWNLTHIDVLVFNSNQQTSPFHSTDRVVSVEDWKHTLKNVQVRDTGIFWGADNPWIDNPPDGHPCMPGMPDDEIHLLLFVLLTGYDVVVK</sequence>
<dbReference type="EMBL" id="JAGRRH010000024">
    <property type="protein sequence ID" value="KAG7342635.1"/>
    <property type="molecule type" value="Genomic_DNA"/>
</dbReference>
<reference evidence="3" key="1">
    <citation type="journal article" date="2021" name="Sci. Rep.">
        <title>Diploid genomic architecture of Nitzschia inconspicua, an elite biomass production diatom.</title>
        <authorList>
            <person name="Oliver A."/>
            <person name="Podell S."/>
            <person name="Pinowska A."/>
            <person name="Traller J.C."/>
            <person name="Smith S.R."/>
            <person name="McClure R."/>
            <person name="Beliaev A."/>
            <person name="Bohutskyi P."/>
            <person name="Hill E.A."/>
            <person name="Rabines A."/>
            <person name="Zheng H."/>
            <person name="Allen L.Z."/>
            <person name="Kuo A."/>
            <person name="Grigoriev I.V."/>
            <person name="Allen A.E."/>
            <person name="Hazlebeck D."/>
            <person name="Allen E.E."/>
        </authorList>
    </citation>
    <scope>NUCLEOTIDE SEQUENCE</scope>
    <source>
        <strain evidence="3">Hildebrandi</strain>
    </source>
</reference>
<name>A0A9K3KFH5_9STRA</name>
<organism evidence="3 4">
    <name type="scientific">Nitzschia inconspicua</name>
    <dbReference type="NCBI Taxonomy" id="303405"/>
    <lineage>
        <taxon>Eukaryota</taxon>
        <taxon>Sar</taxon>
        <taxon>Stramenopiles</taxon>
        <taxon>Ochrophyta</taxon>
        <taxon>Bacillariophyta</taxon>
        <taxon>Bacillariophyceae</taxon>
        <taxon>Bacillariophycidae</taxon>
        <taxon>Bacillariales</taxon>
        <taxon>Bacillariaceae</taxon>
        <taxon>Nitzschia</taxon>
    </lineage>
</organism>
<evidence type="ECO:0000256" key="1">
    <source>
        <dbReference type="SAM" id="MobiDB-lite"/>
    </source>
</evidence>
<evidence type="ECO:0000313" key="4">
    <source>
        <dbReference type="Proteomes" id="UP000693970"/>
    </source>
</evidence>
<dbReference type="AlphaFoldDB" id="A0A9K3KFH5"/>
<evidence type="ECO:0000313" key="3">
    <source>
        <dbReference type="EMBL" id="KAG7342635.1"/>
    </source>
</evidence>
<proteinExistence type="predicted"/>
<reference evidence="3" key="2">
    <citation type="submission" date="2021-04" db="EMBL/GenBank/DDBJ databases">
        <authorList>
            <person name="Podell S."/>
        </authorList>
    </citation>
    <scope>NUCLEOTIDE SEQUENCE</scope>
    <source>
        <strain evidence="3">Hildebrandi</strain>
    </source>
</reference>
<dbReference type="OrthoDB" id="231523at2759"/>
<dbReference type="Proteomes" id="UP000693970">
    <property type="component" value="Unassembled WGS sequence"/>
</dbReference>
<feature type="region of interest" description="Disordered" evidence="1">
    <location>
        <begin position="44"/>
        <end position="66"/>
    </location>
</feature>
<keyword evidence="4" id="KW-1185">Reference proteome</keyword>
<accession>A0A9K3KFH5</accession>
<protein>
    <submittedName>
        <fullName evidence="3">Uncharacterized protein</fullName>
    </submittedName>
</protein>
<feature type="transmembrane region" description="Helical" evidence="2">
    <location>
        <begin position="7"/>
        <end position="27"/>
    </location>
</feature>
<evidence type="ECO:0000256" key="2">
    <source>
        <dbReference type="SAM" id="Phobius"/>
    </source>
</evidence>
<keyword evidence="2" id="KW-1133">Transmembrane helix</keyword>
<keyword evidence="2" id="KW-0472">Membrane</keyword>
<gene>
    <name evidence="3" type="ORF">IV203_020579</name>
</gene>
<keyword evidence="2" id="KW-0812">Transmembrane</keyword>
<feature type="compositionally biased region" description="Low complexity" evidence="1">
    <location>
        <begin position="49"/>
        <end position="64"/>
    </location>
</feature>
<comment type="caution">
    <text evidence="3">The sequence shown here is derived from an EMBL/GenBank/DDBJ whole genome shotgun (WGS) entry which is preliminary data.</text>
</comment>